<organism evidence="2 3">
    <name type="scientific">Actinoalloteichus fjordicus</name>
    <dbReference type="NCBI Taxonomy" id="1612552"/>
    <lineage>
        <taxon>Bacteria</taxon>
        <taxon>Bacillati</taxon>
        <taxon>Actinomycetota</taxon>
        <taxon>Actinomycetes</taxon>
        <taxon>Pseudonocardiales</taxon>
        <taxon>Pseudonocardiaceae</taxon>
        <taxon>Actinoalloteichus</taxon>
    </lineage>
</organism>
<reference evidence="3" key="1">
    <citation type="submission" date="2016-06" db="EMBL/GenBank/DDBJ databases">
        <title>Complete genome sequence of Actinoalloteichus fjordicus DSM 46855 (=ADI127-17), type strain of the new species Actinoalloteichus fjordicus.</title>
        <authorList>
            <person name="Ruckert C."/>
            <person name="Nouioui I."/>
            <person name="Willmese J."/>
            <person name="van Wezel G."/>
            <person name="Klenk H.-P."/>
            <person name="Kalinowski J."/>
            <person name="Zotchev S.B."/>
        </authorList>
    </citation>
    <scope>NUCLEOTIDE SEQUENCE [LARGE SCALE GENOMIC DNA]</scope>
    <source>
        <strain evidence="3">ADI127-7</strain>
    </source>
</reference>
<dbReference type="PIRSF" id="PIRSF000707">
    <property type="entry name" value="Hygromycin-B_kinase"/>
    <property type="match status" value="1"/>
</dbReference>
<name>A0AAC9L942_9PSEU</name>
<evidence type="ECO:0000313" key="3">
    <source>
        <dbReference type="Proteomes" id="UP000185511"/>
    </source>
</evidence>
<dbReference type="KEGG" id="acad:UA74_06520"/>
<dbReference type="Proteomes" id="UP000185511">
    <property type="component" value="Chromosome"/>
</dbReference>
<protein>
    <submittedName>
        <fullName evidence="2">Homoserine kinase type II (Protein kinase fold)</fullName>
        <ecNumber evidence="2">2.7.1.119</ecNumber>
    </submittedName>
</protein>
<gene>
    <name evidence="2" type="ORF">UA74_06520</name>
</gene>
<dbReference type="InterPro" id="IPR016259">
    <property type="entry name" value="Hygromycin-B_Kinase"/>
</dbReference>
<dbReference type="GO" id="GO:0008904">
    <property type="term" value="F:hygromycin-B 7''-O-phosphotransferase activity"/>
    <property type="evidence" value="ECO:0007669"/>
    <property type="project" value="UniProtKB-EC"/>
</dbReference>
<dbReference type="InterPro" id="IPR051678">
    <property type="entry name" value="AGP_Transferase"/>
</dbReference>
<keyword evidence="2" id="KW-0418">Kinase</keyword>
<dbReference type="EMBL" id="CP016076">
    <property type="protein sequence ID" value="APU13377.1"/>
    <property type="molecule type" value="Genomic_DNA"/>
</dbReference>
<dbReference type="SUPFAM" id="SSF56112">
    <property type="entry name" value="Protein kinase-like (PK-like)"/>
    <property type="match status" value="1"/>
</dbReference>
<dbReference type="Gene3D" id="3.90.1200.10">
    <property type="match status" value="1"/>
</dbReference>
<keyword evidence="3" id="KW-1185">Reference proteome</keyword>
<dbReference type="Pfam" id="PF01636">
    <property type="entry name" value="APH"/>
    <property type="match status" value="1"/>
</dbReference>
<proteinExistence type="predicted"/>
<evidence type="ECO:0000313" key="2">
    <source>
        <dbReference type="EMBL" id="APU13377.1"/>
    </source>
</evidence>
<feature type="domain" description="Aminoglycoside phosphotransferase" evidence="1">
    <location>
        <begin position="59"/>
        <end position="281"/>
    </location>
</feature>
<dbReference type="PANTHER" id="PTHR21310:SF15">
    <property type="entry name" value="AMINOGLYCOSIDE PHOSPHOTRANSFERASE DOMAIN-CONTAINING PROTEIN"/>
    <property type="match status" value="1"/>
</dbReference>
<dbReference type="CDD" id="cd05120">
    <property type="entry name" value="APH_ChoK_like"/>
    <property type="match status" value="1"/>
</dbReference>
<keyword evidence="2" id="KW-0808">Transferase</keyword>
<dbReference type="AlphaFoldDB" id="A0AAC9L942"/>
<accession>A0AAC9L942</accession>
<sequence>MWGGWLTVCDMPPGTLLPVAETEDQYDAIADDDDLIRPGVDALCAELGLDGEEVDRFDDGSLPVYAIGANRVLKLYPGVYAEEAGIESSVLDAIDGRLSIPTPVPEWVGEFEGWTYLLMSRLRGTSLARVWRRLPPDNRASVAENLGTALAELHAVNTPAVDELGPADWAEFIEDQRANCLERQLESGLAPAWAEQIPEFLDSVDLHTEATSALLHCEVMGEHLLVTPGDEGWELSGLFDFEPAMRGASEYDFASVGLFVTAGDSTALRTLLTAYGYGADRLTPETSRRLLAYALLHCSGTLPWYLRRLPAPAEPTLEAAAQAWWGLG</sequence>
<dbReference type="PANTHER" id="PTHR21310">
    <property type="entry name" value="AMINOGLYCOSIDE PHOSPHOTRANSFERASE-RELATED-RELATED"/>
    <property type="match status" value="1"/>
</dbReference>
<dbReference type="EC" id="2.7.1.119" evidence="2"/>
<dbReference type="InterPro" id="IPR011009">
    <property type="entry name" value="Kinase-like_dom_sf"/>
</dbReference>
<dbReference type="InterPro" id="IPR002575">
    <property type="entry name" value="Aminoglycoside_PTrfase"/>
</dbReference>
<evidence type="ECO:0000259" key="1">
    <source>
        <dbReference type="Pfam" id="PF01636"/>
    </source>
</evidence>